<dbReference type="SUPFAM" id="SSF51306">
    <property type="entry name" value="LexA/Signal peptidase"/>
    <property type="match status" value="1"/>
</dbReference>
<evidence type="ECO:0000256" key="6">
    <source>
        <dbReference type="ARBA" id="ARBA00022813"/>
    </source>
</evidence>
<keyword evidence="11 12" id="KW-0742">SOS response</keyword>
<dbReference type="InterPro" id="IPR050077">
    <property type="entry name" value="LexA_repressor"/>
</dbReference>
<keyword evidence="4 12" id="KW-0227">DNA damage</keyword>
<dbReference type="Proteomes" id="UP000179243">
    <property type="component" value="Unassembled WGS sequence"/>
</dbReference>
<dbReference type="Gene3D" id="1.10.10.10">
    <property type="entry name" value="Winged helix-like DNA-binding domain superfamily/Winged helix DNA-binding domain"/>
    <property type="match status" value="1"/>
</dbReference>
<keyword evidence="10 12" id="KW-0234">DNA repair</keyword>
<dbReference type="CDD" id="cd06529">
    <property type="entry name" value="S24_LexA-like"/>
    <property type="match status" value="1"/>
</dbReference>
<comment type="similarity">
    <text evidence="1 12 13">Belongs to the peptidase S24 family.</text>
</comment>
<keyword evidence="5 12" id="KW-0378">Hydrolase</keyword>
<evidence type="ECO:0000256" key="7">
    <source>
        <dbReference type="ARBA" id="ARBA00023015"/>
    </source>
</evidence>
<comment type="subunit">
    <text evidence="12">Homodimer.</text>
</comment>
<feature type="site" description="Cleavage; by autolysis" evidence="12">
    <location>
        <begin position="92"/>
        <end position="93"/>
    </location>
</feature>
<name>A0A1F7F9T6_UNCRA</name>
<evidence type="ECO:0000256" key="3">
    <source>
        <dbReference type="ARBA" id="ARBA00022705"/>
    </source>
</evidence>
<evidence type="ECO:0000256" key="12">
    <source>
        <dbReference type="HAMAP-Rule" id="MF_00015"/>
    </source>
</evidence>
<evidence type="ECO:0000256" key="1">
    <source>
        <dbReference type="ARBA" id="ARBA00007484"/>
    </source>
</evidence>
<evidence type="ECO:0000256" key="13">
    <source>
        <dbReference type="RuleBase" id="RU003991"/>
    </source>
</evidence>
<keyword evidence="6 12" id="KW-0068">Autocatalytic cleavage</keyword>
<dbReference type="SUPFAM" id="SSF46785">
    <property type="entry name" value="Winged helix' DNA-binding domain"/>
    <property type="match status" value="1"/>
</dbReference>
<evidence type="ECO:0000313" key="17">
    <source>
        <dbReference type="Proteomes" id="UP000179243"/>
    </source>
</evidence>
<evidence type="ECO:0000259" key="14">
    <source>
        <dbReference type="Pfam" id="PF00717"/>
    </source>
</evidence>
<evidence type="ECO:0000259" key="15">
    <source>
        <dbReference type="Pfam" id="PF01726"/>
    </source>
</evidence>
<dbReference type="AlphaFoldDB" id="A0A1F7F9T6"/>
<dbReference type="EMBL" id="MFYX01000090">
    <property type="protein sequence ID" value="OGK03439.1"/>
    <property type="molecule type" value="Genomic_DNA"/>
</dbReference>
<dbReference type="InterPro" id="IPR006200">
    <property type="entry name" value="LexA"/>
</dbReference>
<dbReference type="EC" id="3.4.21.88" evidence="12"/>
<evidence type="ECO:0000256" key="9">
    <source>
        <dbReference type="ARBA" id="ARBA00023163"/>
    </source>
</evidence>
<keyword evidence="2 12" id="KW-0678">Repressor</keyword>
<keyword evidence="7 12" id="KW-0805">Transcription regulation</keyword>
<comment type="caution">
    <text evidence="16">The sequence shown here is derived from an EMBL/GenBank/DDBJ whole genome shotgun (WGS) entry which is preliminary data.</text>
</comment>
<comment type="catalytic activity">
    <reaction evidence="12">
        <text>Hydrolysis of Ala-|-Gly bond in repressor LexA.</text>
        <dbReference type="EC" id="3.4.21.88"/>
    </reaction>
</comment>
<feature type="domain" description="Peptidase S24/S26A/S26B/S26C" evidence="14">
    <location>
        <begin position="85"/>
        <end position="202"/>
    </location>
</feature>
<dbReference type="GO" id="GO:0006260">
    <property type="term" value="P:DNA replication"/>
    <property type="evidence" value="ECO:0007669"/>
    <property type="project" value="UniProtKB-UniRule"/>
</dbReference>
<feature type="DNA-binding region" description="H-T-H motif" evidence="12">
    <location>
        <begin position="31"/>
        <end position="51"/>
    </location>
</feature>
<organism evidence="16 17">
    <name type="scientific">Candidatus Raymondbacteria bacterium RIFOXYD12_FULL_49_13</name>
    <dbReference type="NCBI Taxonomy" id="1817890"/>
    <lineage>
        <taxon>Bacteria</taxon>
        <taxon>Raymondiibacteriota</taxon>
    </lineage>
</organism>
<dbReference type="GO" id="GO:0004252">
    <property type="term" value="F:serine-type endopeptidase activity"/>
    <property type="evidence" value="ECO:0007669"/>
    <property type="project" value="UniProtKB-UniRule"/>
</dbReference>
<dbReference type="FunFam" id="2.10.109.10:FF:000001">
    <property type="entry name" value="LexA repressor"/>
    <property type="match status" value="1"/>
</dbReference>
<sequence length="208" mass="23131">MKETQELTRRQKQIYDFIADYIKLHSKPPTFREIGAEFDIRSTNGVRSILSALSQKGHITIESRVSRGIQLVHTQAPLDQAVEIPIVGRVAAGSPILAVENIEGTVVVDATFFRRSRDIFALRVQGDSMVNAGIFDGDLIFVRQSVPASKGDIVVAVIGSDVTVKRYFPESNRIRLEPENPQYGPVIIDKNVPDFRIAGKVVGILRKY</sequence>
<reference evidence="16 17" key="1">
    <citation type="journal article" date="2016" name="Nat. Commun.">
        <title>Thousands of microbial genomes shed light on interconnected biogeochemical processes in an aquifer system.</title>
        <authorList>
            <person name="Anantharaman K."/>
            <person name="Brown C.T."/>
            <person name="Hug L.A."/>
            <person name="Sharon I."/>
            <person name="Castelle C.J."/>
            <person name="Probst A.J."/>
            <person name="Thomas B.C."/>
            <person name="Singh A."/>
            <person name="Wilkins M.J."/>
            <person name="Karaoz U."/>
            <person name="Brodie E.L."/>
            <person name="Williams K.H."/>
            <person name="Hubbard S.S."/>
            <person name="Banfield J.F."/>
        </authorList>
    </citation>
    <scope>NUCLEOTIDE SEQUENCE [LARGE SCALE GENOMIC DNA]</scope>
</reference>
<dbReference type="GO" id="GO:0045892">
    <property type="term" value="P:negative regulation of DNA-templated transcription"/>
    <property type="evidence" value="ECO:0007669"/>
    <property type="project" value="UniProtKB-UniRule"/>
</dbReference>
<dbReference type="GO" id="GO:0009432">
    <property type="term" value="P:SOS response"/>
    <property type="evidence" value="ECO:0007669"/>
    <property type="project" value="UniProtKB-UniRule"/>
</dbReference>
<dbReference type="InterPro" id="IPR015927">
    <property type="entry name" value="Peptidase_S24_S26A/B/C"/>
</dbReference>
<dbReference type="InterPro" id="IPR006197">
    <property type="entry name" value="Peptidase_S24_LexA"/>
</dbReference>
<keyword evidence="9 12" id="KW-0804">Transcription</keyword>
<evidence type="ECO:0000256" key="10">
    <source>
        <dbReference type="ARBA" id="ARBA00023204"/>
    </source>
</evidence>
<dbReference type="PANTHER" id="PTHR33516:SF2">
    <property type="entry name" value="LEXA REPRESSOR-RELATED"/>
    <property type="match status" value="1"/>
</dbReference>
<dbReference type="InterPro" id="IPR036390">
    <property type="entry name" value="WH_DNA-bd_sf"/>
</dbReference>
<dbReference type="Pfam" id="PF00717">
    <property type="entry name" value="Peptidase_S24"/>
    <property type="match status" value="1"/>
</dbReference>
<feature type="domain" description="LexA repressor DNA-binding" evidence="15">
    <location>
        <begin position="5"/>
        <end position="68"/>
    </location>
</feature>
<dbReference type="Pfam" id="PF01726">
    <property type="entry name" value="LexA_DNA_bind"/>
    <property type="match status" value="1"/>
</dbReference>
<keyword evidence="3 12" id="KW-0235">DNA replication</keyword>
<proteinExistence type="inferred from homology"/>
<evidence type="ECO:0000256" key="5">
    <source>
        <dbReference type="ARBA" id="ARBA00022801"/>
    </source>
</evidence>
<dbReference type="Gene3D" id="2.10.109.10">
    <property type="entry name" value="Umud Fragment, subunit A"/>
    <property type="match status" value="1"/>
</dbReference>
<dbReference type="PRINTS" id="PR00726">
    <property type="entry name" value="LEXASERPTASE"/>
</dbReference>
<accession>A0A1F7F9T6</accession>
<feature type="active site" description="For autocatalytic cleavage activity" evidence="12">
    <location>
        <position position="128"/>
    </location>
</feature>
<dbReference type="GO" id="GO:0006281">
    <property type="term" value="P:DNA repair"/>
    <property type="evidence" value="ECO:0007669"/>
    <property type="project" value="UniProtKB-UniRule"/>
</dbReference>
<evidence type="ECO:0000256" key="4">
    <source>
        <dbReference type="ARBA" id="ARBA00022763"/>
    </source>
</evidence>
<comment type="function">
    <text evidence="12">Represses a number of genes involved in the response to DNA damage (SOS response), including recA and lexA. In the presence of single-stranded DNA, RecA interacts with LexA causing an autocatalytic cleavage which disrupts the DNA-binding part of LexA, leading to derepression of the SOS regulon and eventually DNA repair.</text>
</comment>
<dbReference type="PANTHER" id="PTHR33516">
    <property type="entry name" value="LEXA REPRESSOR"/>
    <property type="match status" value="1"/>
</dbReference>
<dbReference type="InterPro" id="IPR006199">
    <property type="entry name" value="LexA_DNA-bd_dom"/>
</dbReference>
<evidence type="ECO:0000256" key="11">
    <source>
        <dbReference type="ARBA" id="ARBA00023236"/>
    </source>
</evidence>
<evidence type="ECO:0000256" key="2">
    <source>
        <dbReference type="ARBA" id="ARBA00022491"/>
    </source>
</evidence>
<protein>
    <recommendedName>
        <fullName evidence="12">LexA repressor</fullName>
        <ecNumber evidence="12">3.4.21.88</ecNumber>
    </recommendedName>
</protein>
<dbReference type="HAMAP" id="MF_00015">
    <property type="entry name" value="LexA"/>
    <property type="match status" value="1"/>
</dbReference>
<dbReference type="NCBIfam" id="TIGR00498">
    <property type="entry name" value="lexA"/>
    <property type="match status" value="1"/>
</dbReference>
<keyword evidence="8 12" id="KW-0238">DNA-binding</keyword>
<dbReference type="InterPro" id="IPR039418">
    <property type="entry name" value="LexA-like"/>
</dbReference>
<dbReference type="GO" id="GO:0003677">
    <property type="term" value="F:DNA binding"/>
    <property type="evidence" value="ECO:0007669"/>
    <property type="project" value="UniProtKB-UniRule"/>
</dbReference>
<gene>
    <name evidence="12" type="primary">lexA</name>
    <name evidence="16" type="ORF">A2519_15635</name>
</gene>
<evidence type="ECO:0000313" key="16">
    <source>
        <dbReference type="EMBL" id="OGK03439.1"/>
    </source>
</evidence>
<dbReference type="InterPro" id="IPR036286">
    <property type="entry name" value="LexA/Signal_pep-like_sf"/>
</dbReference>
<dbReference type="GO" id="GO:0006508">
    <property type="term" value="P:proteolysis"/>
    <property type="evidence" value="ECO:0007669"/>
    <property type="project" value="InterPro"/>
</dbReference>
<feature type="active site" description="For autocatalytic cleavage activity" evidence="12">
    <location>
        <position position="165"/>
    </location>
</feature>
<dbReference type="InterPro" id="IPR036388">
    <property type="entry name" value="WH-like_DNA-bd_sf"/>
</dbReference>
<evidence type="ECO:0000256" key="8">
    <source>
        <dbReference type="ARBA" id="ARBA00023125"/>
    </source>
</evidence>